<dbReference type="Gene3D" id="1.20.1220.20">
    <property type="entry name" value="Uncharcterised protein PF01724"/>
    <property type="match status" value="1"/>
</dbReference>
<dbReference type="PATRIC" id="fig|272123.3.peg.1221"/>
<organism evidence="1 2">
    <name type="scientific">Anabaena cylindrica (strain ATCC 27899 / PCC 7122)</name>
    <dbReference type="NCBI Taxonomy" id="272123"/>
    <lineage>
        <taxon>Bacteria</taxon>
        <taxon>Bacillati</taxon>
        <taxon>Cyanobacteriota</taxon>
        <taxon>Cyanophyceae</taxon>
        <taxon>Nostocales</taxon>
        <taxon>Nostocaceae</taxon>
        <taxon>Anabaena</taxon>
    </lineage>
</organism>
<name>K9ZC01_ANACC</name>
<dbReference type="HOGENOM" id="CLU_116670_0_1_3"/>
<dbReference type="EMBL" id="CP003659">
    <property type="protein sequence ID" value="AFZ56686.1"/>
    <property type="molecule type" value="Genomic_DNA"/>
</dbReference>
<dbReference type="STRING" id="272123.Anacy_1121"/>
<evidence type="ECO:0008006" key="3">
    <source>
        <dbReference type="Google" id="ProtNLM"/>
    </source>
</evidence>
<proteinExistence type="predicted"/>
<dbReference type="eggNOG" id="COG0639">
    <property type="taxonomic scope" value="Bacteria"/>
</dbReference>
<protein>
    <recommendedName>
        <fullName evidence="3">DUF29 domain-containing protein</fullName>
    </recommendedName>
</protein>
<dbReference type="AlphaFoldDB" id="K9ZC01"/>
<dbReference type="OrthoDB" id="5769308at2"/>
<dbReference type="PANTHER" id="PTHR34235">
    <property type="entry name" value="SLR1203 PROTEIN-RELATED"/>
    <property type="match status" value="1"/>
</dbReference>
<sequence length="172" mass="20611">MGIAIYWKYLRRNSNSKDKVMKELGKERSLYEQDILLWVEDTVTKLKAGDFQNLDIENLIEEVESLGISQKRELSSRLLVLLEHLLKRLYVPLSENYRGWEKTIRNQRNGLELLFQDAPSLKNQWHTSFDNAWRIALKTVRKEYPQVTFPEQWQYPSDLETMLNLDFWEEES</sequence>
<evidence type="ECO:0000313" key="1">
    <source>
        <dbReference type="EMBL" id="AFZ56686.1"/>
    </source>
</evidence>
<reference evidence="2" key="1">
    <citation type="journal article" date="2013" name="Proc. Natl. Acad. Sci. U.S.A.">
        <title>Improving the coverage of the cyanobacterial phylum using diversity-driven genome sequencing.</title>
        <authorList>
            <person name="Shih P.M."/>
            <person name="Wu D."/>
            <person name="Latifi A."/>
            <person name="Axen S.D."/>
            <person name="Fewer D.P."/>
            <person name="Talla E."/>
            <person name="Calteau A."/>
            <person name="Cai F."/>
            <person name="Tandeau de Marsac N."/>
            <person name="Rippka R."/>
            <person name="Herdman M."/>
            <person name="Sivonen K."/>
            <person name="Coursin T."/>
            <person name="Laurent T."/>
            <person name="Goodwin L."/>
            <person name="Nolan M."/>
            <person name="Davenport K.W."/>
            <person name="Han C.S."/>
            <person name="Rubin E.M."/>
            <person name="Eisen J.A."/>
            <person name="Woyke T."/>
            <person name="Gugger M."/>
            <person name="Kerfeld C.A."/>
        </authorList>
    </citation>
    <scope>NUCLEOTIDE SEQUENCE [LARGE SCALE GENOMIC DNA]</scope>
    <source>
        <strain evidence="2">ATCC 27899 / PCC 7122</strain>
    </source>
</reference>
<gene>
    <name evidence="1" type="ordered locus">Anacy_1121</name>
</gene>
<dbReference type="Proteomes" id="UP000010474">
    <property type="component" value="Chromosome"/>
</dbReference>
<dbReference type="KEGG" id="acy:Anacy_1121"/>
<accession>K9ZC01</accession>
<dbReference type="InterPro" id="IPR002636">
    <property type="entry name" value="DUF29"/>
</dbReference>
<evidence type="ECO:0000313" key="2">
    <source>
        <dbReference type="Proteomes" id="UP000010474"/>
    </source>
</evidence>
<keyword evidence="2" id="KW-1185">Reference proteome</keyword>
<dbReference type="Pfam" id="PF01724">
    <property type="entry name" value="DUF29"/>
    <property type="match status" value="1"/>
</dbReference>